<sequence>MIDQLATFTYAPKVKSSCGSLRASFNHCYNLLSLRFRRCRCVRDCLTPHPCRKVFKLEP</sequence>
<reference evidence="1" key="1">
    <citation type="submission" date="2021-01" db="EMBL/GenBank/DDBJ databases">
        <title>Chromosome-level genome assembly of a human fungal pathogen reveals clustering of transcriptionally co-regulated genes.</title>
        <authorList>
            <person name="Voorhies M."/>
            <person name="Cohen S."/>
            <person name="Shea T.P."/>
            <person name="Petrus S."/>
            <person name="Munoz J.F."/>
            <person name="Poplawski S."/>
            <person name="Goldman W.E."/>
            <person name="Michael T."/>
            <person name="Cuomo C.A."/>
            <person name="Sil A."/>
            <person name="Beyhan S."/>
        </authorList>
    </citation>
    <scope>NUCLEOTIDE SEQUENCE</scope>
    <source>
        <strain evidence="1">H88</strain>
    </source>
</reference>
<dbReference type="EMBL" id="CP069106">
    <property type="protein sequence ID" value="QSS57016.1"/>
    <property type="molecule type" value="Genomic_DNA"/>
</dbReference>
<dbReference type="Proteomes" id="UP000663419">
    <property type="component" value="Chromosome 5"/>
</dbReference>
<proteinExistence type="predicted"/>
<dbReference type="AlphaFoldDB" id="A0A8A1LSH8"/>
<protein>
    <submittedName>
        <fullName evidence="1">Uncharacterized protein</fullName>
    </submittedName>
</protein>
<evidence type="ECO:0000313" key="1">
    <source>
        <dbReference type="EMBL" id="QSS57016.1"/>
    </source>
</evidence>
<organism evidence="1 2">
    <name type="scientific">Ajellomyces capsulatus (strain H88)</name>
    <name type="common">Darling's disease fungus</name>
    <name type="synonym">Histoplasma capsulatum</name>
    <dbReference type="NCBI Taxonomy" id="544711"/>
    <lineage>
        <taxon>Eukaryota</taxon>
        <taxon>Fungi</taxon>
        <taxon>Dikarya</taxon>
        <taxon>Ascomycota</taxon>
        <taxon>Pezizomycotina</taxon>
        <taxon>Eurotiomycetes</taxon>
        <taxon>Eurotiomycetidae</taxon>
        <taxon>Onygenales</taxon>
        <taxon>Ajellomycetaceae</taxon>
        <taxon>Histoplasma</taxon>
    </lineage>
</organism>
<name>A0A8A1LSH8_AJEC8</name>
<gene>
    <name evidence="1" type="ORF">I7I53_05397</name>
</gene>
<evidence type="ECO:0000313" key="2">
    <source>
        <dbReference type="Proteomes" id="UP000663419"/>
    </source>
</evidence>
<dbReference type="VEuPathDB" id="FungiDB:I7I53_05397"/>
<accession>A0A8A1LSH8</accession>